<dbReference type="EC" id="3.1.1.97" evidence="6"/>
<evidence type="ECO:0000256" key="1">
    <source>
        <dbReference type="ARBA" id="ARBA00005156"/>
    </source>
</evidence>
<sequence>MSAKPSVDLYVSYDTIYPADTVEWCPISEYKDVFVCGTYKLDETNKLKTGTINLFILEHKNKIKLIQSIHGDAVLDLKWNFCIVSGKILLAAALSGKHISVYSLDKEENDLCLNMYTSFNLPKTDDESHMSLSIAWSSPDENGTQSIAFSDSRGYITVVNLNDCLVRNFKAHNFESWIVTFHYGEPNILYTGGDDCKFKCYDQRLKFDKPVFENKEHKQGVTTCSSSKIRKNIIATGSYDEIVRLWDVRNMKQSYNNVNVNGGVWRLKWEPINEDYILSASMFNAAHIIDTSLNICHSFGEKNNRLFYGADWCHLNENKKIISTCSFYDHKLDLFVVNMKL</sequence>
<evidence type="ECO:0000256" key="3">
    <source>
        <dbReference type="ARBA" id="ARBA00022737"/>
    </source>
</evidence>
<dbReference type="GO" id="GO:0005737">
    <property type="term" value="C:cytoplasm"/>
    <property type="evidence" value="ECO:0007669"/>
    <property type="project" value="TreeGrafter"/>
</dbReference>
<gene>
    <name evidence="9" type="ORF">CINCED_3A019565</name>
</gene>
<dbReference type="Pfam" id="PF00400">
    <property type="entry name" value="WD40"/>
    <property type="match status" value="1"/>
</dbReference>
<evidence type="ECO:0000313" key="10">
    <source>
        <dbReference type="Proteomes" id="UP000325440"/>
    </source>
</evidence>
<accession>A0A5E4MZC2</accession>
<dbReference type="InterPro" id="IPR019775">
    <property type="entry name" value="WD40_repeat_CS"/>
</dbReference>
<keyword evidence="2 8" id="KW-0853">WD repeat</keyword>
<dbReference type="EMBL" id="CABPRJ010001427">
    <property type="protein sequence ID" value="VVC35683.1"/>
    <property type="molecule type" value="Genomic_DNA"/>
</dbReference>
<comment type="pathway">
    <text evidence="1">Protein modification; peptidyl-diphthamide biosynthesis.</text>
</comment>
<protein>
    <recommendedName>
        <fullName evidence="6">methylated diphthine methylhydrolase</fullName>
        <ecNumber evidence="6">3.1.1.97</ecNumber>
    </recommendedName>
</protein>
<organism evidence="9 10">
    <name type="scientific">Cinara cedri</name>
    <dbReference type="NCBI Taxonomy" id="506608"/>
    <lineage>
        <taxon>Eukaryota</taxon>
        <taxon>Metazoa</taxon>
        <taxon>Ecdysozoa</taxon>
        <taxon>Arthropoda</taxon>
        <taxon>Hexapoda</taxon>
        <taxon>Insecta</taxon>
        <taxon>Pterygota</taxon>
        <taxon>Neoptera</taxon>
        <taxon>Paraneoptera</taxon>
        <taxon>Hemiptera</taxon>
        <taxon>Sternorrhyncha</taxon>
        <taxon>Aphidomorpha</taxon>
        <taxon>Aphidoidea</taxon>
        <taxon>Aphididae</taxon>
        <taxon>Lachninae</taxon>
        <taxon>Cinara</taxon>
    </lineage>
</organism>
<keyword evidence="4" id="KW-0378">Hydrolase</keyword>
<evidence type="ECO:0000256" key="5">
    <source>
        <dbReference type="ARBA" id="ARBA00038092"/>
    </source>
</evidence>
<dbReference type="PANTHER" id="PTHR46042:SF1">
    <property type="entry name" value="DIPHTHINE METHYLTRANSFERASE"/>
    <property type="match status" value="1"/>
</dbReference>
<dbReference type="InterPro" id="IPR015943">
    <property type="entry name" value="WD40/YVTN_repeat-like_dom_sf"/>
</dbReference>
<dbReference type="AlphaFoldDB" id="A0A5E4MZC2"/>
<evidence type="ECO:0000256" key="2">
    <source>
        <dbReference type="ARBA" id="ARBA00022574"/>
    </source>
</evidence>
<dbReference type="SMART" id="SM00320">
    <property type="entry name" value="WD40"/>
    <property type="match status" value="3"/>
</dbReference>
<evidence type="ECO:0000256" key="6">
    <source>
        <dbReference type="ARBA" id="ARBA00039131"/>
    </source>
</evidence>
<name>A0A5E4MZC2_9HEMI</name>
<evidence type="ECO:0000256" key="7">
    <source>
        <dbReference type="ARBA" id="ARBA00047551"/>
    </source>
</evidence>
<dbReference type="InterPro" id="IPR036322">
    <property type="entry name" value="WD40_repeat_dom_sf"/>
</dbReference>
<dbReference type="OrthoDB" id="1930760at2759"/>
<feature type="repeat" description="WD" evidence="8">
    <location>
        <begin position="214"/>
        <end position="256"/>
    </location>
</feature>
<dbReference type="PROSITE" id="PS00678">
    <property type="entry name" value="WD_REPEATS_1"/>
    <property type="match status" value="1"/>
</dbReference>
<evidence type="ECO:0000256" key="4">
    <source>
        <dbReference type="ARBA" id="ARBA00022801"/>
    </source>
</evidence>
<dbReference type="Proteomes" id="UP000325440">
    <property type="component" value="Unassembled WGS sequence"/>
</dbReference>
<comment type="catalytic activity">
    <reaction evidence="7">
        <text>diphthine methyl ester-[translation elongation factor 2] + H2O = diphthine-[translation elongation factor 2] + methanol + H(+)</text>
        <dbReference type="Rhea" id="RHEA:42656"/>
        <dbReference type="Rhea" id="RHEA-COMP:10172"/>
        <dbReference type="Rhea" id="RHEA-COMP:10173"/>
        <dbReference type="ChEBI" id="CHEBI:15377"/>
        <dbReference type="ChEBI" id="CHEBI:15378"/>
        <dbReference type="ChEBI" id="CHEBI:17790"/>
        <dbReference type="ChEBI" id="CHEBI:79005"/>
        <dbReference type="ChEBI" id="CHEBI:82696"/>
        <dbReference type="EC" id="3.1.1.97"/>
    </reaction>
</comment>
<evidence type="ECO:0000256" key="8">
    <source>
        <dbReference type="PROSITE-ProRule" id="PRU00221"/>
    </source>
</evidence>
<comment type="similarity">
    <text evidence="5">Belongs to the DPH7 family.</text>
</comment>
<dbReference type="InterPro" id="IPR052415">
    <property type="entry name" value="Diphthine_MTase"/>
</dbReference>
<dbReference type="GO" id="GO:0061685">
    <property type="term" value="F:diphthine methylesterase activity"/>
    <property type="evidence" value="ECO:0007669"/>
    <property type="project" value="UniProtKB-EC"/>
</dbReference>
<proteinExistence type="inferred from homology"/>
<evidence type="ECO:0000313" key="9">
    <source>
        <dbReference type="EMBL" id="VVC35683.1"/>
    </source>
</evidence>
<dbReference type="InterPro" id="IPR001680">
    <property type="entry name" value="WD40_rpt"/>
</dbReference>
<dbReference type="Gene3D" id="2.130.10.10">
    <property type="entry name" value="YVTN repeat-like/Quinoprotein amine dehydrogenase"/>
    <property type="match status" value="1"/>
</dbReference>
<dbReference type="GO" id="GO:0017183">
    <property type="term" value="P:protein histidyl modification to diphthamide"/>
    <property type="evidence" value="ECO:0007669"/>
    <property type="project" value="TreeGrafter"/>
</dbReference>
<dbReference type="SUPFAM" id="SSF50978">
    <property type="entry name" value="WD40 repeat-like"/>
    <property type="match status" value="1"/>
</dbReference>
<dbReference type="PANTHER" id="PTHR46042">
    <property type="entry name" value="DIPHTHINE METHYLTRANSFERASE"/>
    <property type="match status" value="1"/>
</dbReference>
<reference evidence="9 10" key="1">
    <citation type="submission" date="2019-08" db="EMBL/GenBank/DDBJ databases">
        <authorList>
            <person name="Alioto T."/>
            <person name="Alioto T."/>
            <person name="Gomez Garrido J."/>
        </authorList>
    </citation>
    <scope>NUCLEOTIDE SEQUENCE [LARGE SCALE GENOMIC DNA]</scope>
</reference>
<keyword evidence="3" id="KW-0677">Repeat</keyword>
<dbReference type="PROSITE" id="PS50082">
    <property type="entry name" value="WD_REPEATS_2"/>
    <property type="match status" value="1"/>
</dbReference>
<keyword evidence="10" id="KW-1185">Reference proteome</keyword>